<dbReference type="InterPro" id="IPR013128">
    <property type="entry name" value="Peptidase_C1A"/>
</dbReference>
<dbReference type="GO" id="GO:0008234">
    <property type="term" value="F:cysteine-type peptidase activity"/>
    <property type="evidence" value="ECO:0007669"/>
    <property type="project" value="InterPro"/>
</dbReference>
<dbReference type="GO" id="GO:0006508">
    <property type="term" value="P:proteolysis"/>
    <property type="evidence" value="ECO:0007669"/>
    <property type="project" value="InterPro"/>
</dbReference>
<evidence type="ECO:0000259" key="2">
    <source>
        <dbReference type="Pfam" id="PF00112"/>
    </source>
</evidence>
<feature type="domain" description="Peptidase C1A papain C-terminal" evidence="2">
    <location>
        <begin position="122"/>
        <end position="218"/>
    </location>
</feature>
<proteinExistence type="inferred from homology"/>
<gene>
    <name evidence="3" type="ORF">MIMGU_mgv1a013278mg</name>
</gene>
<dbReference type="EMBL" id="KI630592">
    <property type="protein sequence ID" value="EYU36455.1"/>
    <property type="molecule type" value="Genomic_DNA"/>
</dbReference>
<organism evidence="3 4">
    <name type="scientific">Erythranthe guttata</name>
    <name type="common">Yellow monkey flower</name>
    <name type="synonym">Mimulus guttatus</name>
    <dbReference type="NCBI Taxonomy" id="4155"/>
    <lineage>
        <taxon>Eukaryota</taxon>
        <taxon>Viridiplantae</taxon>
        <taxon>Streptophyta</taxon>
        <taxon>Embryophyta</taxon>
        <taxon>Tracheophyta</taxon>
        <taxon>Spermatophyta</taxon>
        <taxon>Magnoliopsida</taxon>
        <taxon>eudicotyledons</taxon>
        <taxon>Gunneridae</taxon>
        <taxon>Pentapetalae</taxon>
        <taxon>asterids</taxon>
        <taxon>lamiids</taxon>
        <taxon>Lamiales</taxon>
        <taxon>Phrymaceae</taxon>
        <taxon>Erythranthe</taxon>
    </lineage>
</organism>
<dbReference type="InterPro" id="IPR000668">
    <property type="entry name" value="Peptidase_C1A_C"/>
</dbReference>
<comment type="similarity">
    <text evidence="1">Belongs to the peptidase C1 family.</text>
</comment>
<dbReference type="AlphaFoldDB" id="A0A022RC43"/>
<evidence type="ECO:0000256" key="1">
    <source>
        <dbReference type="ARBA" id="ARBA00008455"/>
    </source>
</evidence>
<evidence type="ECO:0000313" key="3">
    <source>
        <dbReference type="EMBL" id="EYU36455.1"/>
    </source>
</evidence>
<dbReference type="Pfam" id="PF00112">
    <property type="entry name" value="Peptidase_C1"/>
    <property type="match status" value="1"/>
</dbReference>
<dbReference type="SUPFAM" id="SSF54001">
    <property type="entry name" value="Cysteine proteinases"/>
    <property type="match status" value="1"/>
</dbReference>
<dbReference type="InterPro" id="IPR038765">
    <property type="entry name" value="Papain-like_cys_pep_sf"/>
</dbReference>
<dbReference type="STRING" id="4155.A0A022RC43"/>
<accession>A0A022RC43</accession>
<protein>
    <recommendedName>
        <fullName evidence="2">Peptidase C1A papain C-terminal domain-containing protein</fullName>
    </recommendedName>
</protein>
<dbReference type="eggNOG" id="KOG1543">
    <property type="taxonomic scope" value="Eukaryota"/>
</dbReference>
<name>A0A022RC43_ERYGU</name>
<dbReference type="PANTHER" id="PTHR12411">
    <property type="entry name" value="CYSTEINE PROTEASE FAMILY C1-RELATED"/>
    <property type="match status" value="1"/>
</dbReference>
<dbReference type="Proteomes" id="UP000030748">
    <property type="component" value="Unassembled WGS sequence"/>
</dbReference>
<sequence>MSKDEEEFAEAKKQEFNLHEFYSRETGLPNFRKANQARRKTFIKRQKLLQLSHALDIVASTSPRDDPDMDREEFVMQIKKEVQNMITSIDSRLDFIESTIAAEKSDRGYNSEKSPDYKNFYIDWTKKGFAVPPIRRQGPYDCWAFAVIEAIEFLLSIKRGELSLLAVQELLDCDKANSKFWENEGGSVMHAYRYVLANGISYQADYPYTGEYGCDCRRPEVFLLF</sequence>
<reference evidence="3 4" key="1">
    <citation type="journal article" date="2013" name="Proc. Natl. Acad. Sci. U.S.A.">
        <title>Fine-scale variation in meiotic recombination in Mimulus inferred from population shotgun sequencing.</title>
        <authorList>
            <person name="Hellsten U."/>
            <person name="Wright K.M."/>
            <person name="Jenkins J."/>
            <person name="Shu S."/>
            <person name="Yuan Y."/>
            <person name="Wessler S.R."/>
            <person name="Schmutz J."/>
            <person name="Willis J.H."/>
            <person name="Rokhsar D.S."/>
        </authorList>
    </citation>
    <scope>NUCLEOTIDE SEQUENCE [LARGE SCALE GENOMIC DNA]</scope>
    <source>
        <strain evidence="4">cv. DUN x IM62</strain>
    </source>
</reference>
<keyword evidence="4" id="KW-1185">Reference proteome</keyword>
<evidence type="ECO:0000313" key="4">
    <source>
        <dbReference type="Proteomes" id="UP000030748"/>
    </source>
</evidence>
<dbReference type="Gene3D" id="3.90.70.10">
    <property type="entry name" value="Cysteine proteinases"/>
    <property type="match status" value="1"/>
</dbReference>